<dbReference type="Pfam" id="PF00561">
    <property type="entry name" value="Abhydrolase_1"/>
    <property type="match status" value="1"/>
</dbReference>
<dbReference type="PRINTS" id="PR00111">
    <property type="entry name" value="ABHYDROLASE"/>
</dbReference>
<dbReference type="SUPFAM" id="SSF53474">
    <property type="entry name" value="alpha/beta-Hydrolases"/>
    <property type="match status" value="1"/>
</dbReference>
<protein>
    <submittedName>
        <fullName evidence="4">Alpha/Beta hydrolase protein</fullName>
    </submittedName>
</protein>
<evidence type="ECO:0000259" key="3">
    <source>
        <dbReference type="Pfam" id="PF00561"/>
    </source>
</evidence>
<dbReference type="InterPro" id="IPR000073">
    <property type="entry name" value="AB_hydrolase_1"/>
</dbReference>
<evidence type="ECO:0000313" key="4">
    <source>
        <dbReference type="EMBL" id="KAH7311253.1"/>
    </source>
</evidence>
<evidence type="ECO:0000313" key="5">
    <source>
        <dbReference type="Proteomes" id="UP000813444"/>
    </source>
</evidence>
<dbReference type="AlphaFoldDB" id="A0A8K0SP66"/>
<accession>A0A8K0SP66</accession>
<keyword evidence="1 4" id="KW-0378">Hydrolase</keyword>
<organism evidence="4 5">
    <name type="scientific">Stachybotrys elegans</name>
    <dbReference type="NCBI Taxonomy" id="80388"/>
    <lineage>
        <taxon>Eukaryota</taxon>
        <taxon>Fungi</taxon>
        <taxon>Dikarya</taxon>
        <taxon>Ascomycota</taxon>
        <taxon>Pezizomycotina</taxon>
        <taxon>Sordariomycetes</taxon>
        <taxon>Hypocreomycetidae</taxon>
        <taxon>Hypocreales</taxon>
        <taxon>Stachybotryaceae</taxon>
        <taxon>Stachybotrys</taxon>
    </lineage>
</organism>
<dbReference type="InterPro" id="IPR000639">
    <property type="entry name" value="Epox_hydrolase-like"/>
</dbReference>
<dbReference type="Proteomes" id="UP000813444">
    <property type="component" value="Unassembled WGS sequence"/>
</dbReference>
<dbReference type="EMBL" id="JAGPNK010000011">
    <property type="protein sequence ID" value="KAH7311253.1"/>
    <property type="molecule type" value="Genomic_DNA"/>
</dbReference>
<dbReference type="InterPro" id="IPR029058">
    <property type="entry name" value="AB_hydrolase_fold"/>
</dbReference>
<sequence>MDCSYLIATLNDGIRIAYAEQPAEGQEKGVIVLVHGFPQTSYQFRKVMKPLASSGYRVIAPDYRGAGLSSRPDTGFTKSVMATDILHLLDHLSIKSKVHVVGHDIGGMIAYAFVAQYSHRTASVTWGECPLPGTTAMHEDRTTHAQQQFHFLFHGVPDLPEALVSGKEEIYLSHFYNKLAYNANAIAPADLNYYVKMYRQPGALRAAFRTYAAFLEDADECAKWVSDGKCKVPALGLSGGMSRHKEAAPQMMAEVHEEGTYKVVDVADSGHWIAEENPDGFVKAVVGFIEHN</sequence>
<comment type="similarity">
    <text evidence="2">Belongs to the AB hydrolase superfamily. Epoxide hydrolase family.</text>
</comment>
<dbReference type="OrthoDB" id="408373at2759"/>
<proteinExistence type="inferred from homology"/>
<keyword evidence="5" id="KW-1185">Reference proteome</keyword>
<comment type="caution">
    <text evidence="4">The sequence shown here is derived from an EMBL/GenBank/DDBJ whole genome shotgun (WGS) entry which is preliminary data.</text>
</comment>
<dbReference type="PRINTS" id="PR00412">
    <property type="entry name" value="EPOXHYDRLASE"/>
</dbReference>
<dbReference type="PANTHER" id="PTHR43329">
    <property type="entry name" value="EPOXIDE HYDROLASE"/>
    <property type="match status" value="1"/>
</dbReference>
<feature type="domain" description="AB hydrolase-1" evidence="3">
    <location>
        <begin position="30"/>
        <end position="278"/>
    </location>
</feature>
<evidence type="ECO:0000256" key="1">
    <source>
        <dbReference type="ARBA" id="ARBA00022801"/>
    </source>
</evidence>
<dbReference type="GO" id="GO:0016787">
    <property type="term" value="F:hydrolase activity"/>
    <property type="evidence" value="ECO:0007669"/>
    <property type="project" value="UniProtKB-KW"/>
</dbReference>
<reference evidence="4" key="1">
    <citation type="journal article" date="2021" name="Nat. Commun.">
        <title>Genetic determinants of endophytism in the Arabidopsis root mycobiome.</title>
        <authorList>
            <person name="Mesny F."/>
            <person name="Miyauchi S."/>
            <person name="Thiergart T."/>
            <person name="Pickel B."/>
            <person name="Atanasova L."/>
            <person name="Karlsson M."/>
            <person name="Huettel B."/>
            <person name="Barry K.W."/>
            <person name="Haridas S."/>
            <person name="Chen C."/>
            <person name="Bauer D."/>
            <person name="Andreopoulos W."/>
            <person name="Pangilinan J."/>
            <person name="LaButti K."/>
            <person name="Riley R."/>
            <person name="Lipzen A."/>
            <person name="Clum A."/>
            <person name="Drula E."/>
            <person name="Henrissat B."/>
            <person name="Kohler A."/>
            <person name="Grigoriev I.V."/>
            <person name="Martin F.M."/>
            <person name="Hacquard S."/>
        </authorList>
    </citation>
    <scope>NUCLEOTIDE SEQUENCE</scope>
    <source>
        <strain evidence="4">MPI-CAGE-CH-0235</strain>
    </source>
</reference>
<dbReference type="Gene3D" id="3.40.50.1820">
    <property type="entry name" value="alpha/beta hydrolase"/>
    <property type="match status" value="1"/>
</dbReference>
<name>A0A8K0SP66_9HYPO</name>
<evidence type="ECO:0000256" key="2">
    <source>
        <dbReference type="ARBA" id="ARBA00038334"/>
    </source>
</evidence>
<gene>
    <name evidence="4" type="ORF">B0I35DRAFT_437775</name>
</gene>